<evidence type="ECO:0008006" key="3">
    <source>
        <dbReference type="Google" id="ProtNLM"/>
    </source>
</evidence>
<dbReference type="Proteomes" id="UP000663844">
    <property type="component" value="Unassembled WGS sequence"/>
</dbReference>
<evidence type="ECO:0000313" key="1">
    <source>
        <dbReference type="EMBL" id="CAF4380504.1"/>
    </source>
</evidence>
<reference evidence="1" key="1">
    <citation type="submission" date="2021-02" db="EMBL/GenBank/DDBJ databases">
        <authorList>
            <person name="Nowell W R."/>
        </authorList>
    </citation>
    <scope>NUCLEOTIDE SEQUENCE</scope>
</reference>
<protein>
    <recommendedName>
        <fullName evidence="3">GRAM domain-containing protein</fullName>
    </recommendedName>
</protein>
<comment type="caution">
    <text evidence="1">The sequence shown here is derived from an EMBL/GenBank/DDBJ whole genome shotgun (WGS) entry which is preliminary data.</text>
</comment>
<feature type="non-terminal residue" evidence="1">
    <location>
        <position position="1"/>
    </location>
</feature>
<dbReference type="EMBL" id="CAJOAZ010023997">
    <property type="protein sequence ID" value="CAF4380504.1"/>
    <property type="molecule type" value="Genomic_DNA"/>
</dbReference>
<proteinExistence type="predicted"/>
<organism evidence="1 2">
    <name type="scientific">Adineta steineri</name>
    <dbReference type="NCBI Taxonomy" id="433720"/>
    <lineage>
        <taxon>Eukaryota</taxon>
        <taxon>Metazoa</taxon>
        <taxon>Spiralia</taxon>
        <taxon>Gnathifera</taxon>
        <taxon>Rotifera</taxon>
        <taxon>Eurotatoria</taxon>
        <taxon>Bdelloidea</taxon>
        <taxon>Adinetida</taxon>
        <taxon>Adinetidae</taxon>
        <taxon>Adineta</taxon>
    </lineage>
</organism>
<accession>A0A820N1H5</accession>
<dbReference type="AlphaFoldDB" id="A0A820N1H5"/>
<sequence length="64" mass="7429">EDDVKLKEDITYRIHNRSIPYRGDLIVTKYRLMFVTKPPDPIQVLVVSKLDGRTRISGYVSHNA</sequence>
<name>A0A820N1H5_9BILA</name>
<evidence type="ECO:0000313" key="2">
    <source>
        <dbReference type="Proteomes" id="UP000663844"/>
    </source>
</evidence>
<gene>
    <name evidence="1" type="ORF">OXD698_LOCUS50350</name>
</gene>